<keyword evidence="4" id="KW-0479">Metal-binding</keyword>
<keyword evidence="4" id="KW-0349">Heme</keyword>
<name>A0A1Q3A363_ZYGRO</name>
<dbReference type="GO" id="GO:0005886">
    <property type="term" value="C:plasma membrane"/>
    <property type="evidence" value="ECO:0007669"/>
    <property type="project" value="TreeGrafter"/>
</dbReference>
<evidence type="ECO:0000259" key="19">
    <source>
        <dbReference type="Pfam" id="PF08030"/>
    </source>
</evidence>
<dbReference type="PANTHER" id="PTHR32361:SF9">
    <property type="entry name" value="FERRIC REDUCTASE TRANSMEMBRANE COMPONENT 3-RELATED"/>
    <property type="match status" value="1"/>
</dbReference>
<organism evidence="20 21">
    <name type="scientific">Zygosaccharomyces rouxii</name>
    <dbReference type="NCBI Taxonomy" id="4956"/>
    <lineage>
        <taxon>Eukaryota</taxon>
        <taxon>Fungi</taxon>
        <taxon>Dikarya</taxon>
        <taxon>Ascomycota</taxon>
        <taxon>Saccharomycotina</taxon>
        <taxon>Saccharomycetes</taxon>
        <taxon>Saccharomycetales</taxon>
        <taxon>Saccharomycetaceae</taxon>
        <taxon>Zygosaccharomyces</taxon>
    </lineage>
</organism>
<dbReference type="PANTHER" id="PTHR32361">
    <property type="entry name" value="FERRIC/CUPRIC REDUCTASE TRANSMEMBRANE COMPONENT"/>
    <property type="match status" value="1"/>
</dbReference>
<dbReference type="EMBL" id="BDGX01000021">
    <property type="protein sequence ID" value="GAV50161.1"/>
    <property type="molecule type" value="Genomic_DNA"/>
</dbReference>
<feature type="domain" description="FAD-binding 8" evidence="18">
    <location>
        <begin position="329"/>
        <end position="427"/>
    </location>
</feature>
<feature type="transmembrane region" description="Helical" evidence="16">
    <location>
        <begin position="178"/>
        <end position="200"/>
    </location>
</feature>
<evidence type="ECO:0000256" key="15">
    <source>
        <dbReference type="SAM" id="MobiDB-lite"/>
    </source>
</evidence>
<gene>
    <name evidence="20" type="ORF">ZYGR_0U00170</name>
</gene>
<dbReference type="AlphaFoldDB" id="A0A1Q3A363"/>
<feature type="compositionally biased region" description="Low complexity" evidence="15">
    <location>
        <begin position="19"/>
        <end position="30"/>
    </location>
</feature>
<keyword evidence="6 16" id="KW-0812">Transmembrane</keyword>
<evidence type="ECO:0000256" key="13">
    <source>
        <dbReference type="ARBA" id="ARBA00023065"/>
    </source>
</evidence>
<evidence type="ECO:0000313" key="20">
    <source>
        <dbReference type="EMBL" id="GAV50161.1"/>
    </source>
</evidence>
<dbReference type="SFLD" id="SFLDS00052">
    <property type="entry name" value="Ferric_Reductase_Domain"/>
    <property type="match status" value="1"/>
</dbReference>
<feature type="transmembrane region" description="Helical" evidence="16">
    <location>
        <begin position="137"/>
        <end position="157"/>
    </location>
</feature>
<dbReference type="Gene3D" id="3.40.50.80">
    <property type="entry name" value="Nucleotide-binding domain of ferredoxin-NADP reductase (FNR) module"/>
    <property type="match status" value="1"/>
</dbReference>
<evidence type="ECO:0000259" key="18">
    <source>
        <dbReference type="Pfam" id="PF08022"/>
    </source>
</evidence>
<evidence type="ECO:0000256" key="3">
    <source>
        <dbReference type="ARBA" id="ARBA00022448"/>
    </source>
</evidence>
<evidence type="ECO:0000256" key="2">
    <source>
        <dbReference type="ARBA" id="ARBA00004141"/>
    </source>
</evidence>
<keyword evidence="9" id="KW-0249">Electron transport</keyword>
<evidence type="ECO:0000313" key="21">
    <source>
        <dbReference type="Proteomes" id="UP000187013"/>
    </source>
</evidence>
<dbReference type="InterPro" id="IPR051410">
    <property type="entry name" value="Ferric/Cupric_Reductase"/>
</dbReference>
<feature type="transmembrane region" description="Helical" evidence="16">
    <location>
        <begin position="276"/>
        <end position="297"/>
    </location>
</feature>
<dbReference type="Proteomes" id="UP000187013">
    <property type="component" value="Unassembled WGS sequence"/>
</dbReference>
<evidence type="ECO:0000256" key="11">
    <source>
        <dbReference type="ARBA" id="ARBA00023002"/>
    </source>
</evidence>
<comment type="subcellular location">
    <subcellularLocation>
        <location evidence="2">Membrane</location>
        <topology evidence="2">Multi-pass membrane protein</topology>
    </subcellularLocation>
</comment>
<dbReference type="GO" id="GO:0006879">
    <property type="term" value="P:intracellular iron ion homeostasis"/>
    <property type="evidence" value="ECO:0007669"/>
    <property type="project" value="TreeGrafter"/>
</dbReference>
<dbReference type="SFLD" id="SFLDG01168">
    <property type="entry name" value="Ferric_reductase_subgroup_(FRE"/>
    <property type="match status" value="1"/>
</dbReference>
<evidence type="ECO:0000256" key="7">
    <source>
        <dbReference type="ARBA" id="ARBA00022827"/>
    </source>
</evidence>
<sequence length="641" mass="73654">MNFNNTLFIRHANSGGGTSATLSSTVTSMTKSASAKPSPNPTYAAKSKHLRTLNKQRGVWWGSGLMGFWALLVLISSIEHWSSRFFPNASMRCKKAMIRNPIARLWRKHITMPALFNQKHTTRVMFGGVIPTRFESLVLFAYFVLIVIGESVNYSYYKNNTYWKERKQQISRYVGDRSAKITIFMIDALYLFAGRNNFLIWLTGWKISTFYAFHKWTGRMAIVSSLVHTITMLINSYWIKKIHTRKYTAWWRWGSVAMVCGGIMLIQSLPMIRNRFYSIFLYGHIVLAVFFLIGIWIHIKPFGDGPHAYAITAVWCFDRIMRILKISQFGLRLAHIKLVDDDTLVMTIPSTVSIKKPTPGSFAYVYFLEGWNFFQSNPFTVICEDNGDTKFLIRVKNGITKQMYRRILKHPEQEITTRVAIEGYYGEYKTAYAYDEVIMVGGGNGVVGLYEYIKEIANKKKAGKSNVKFIKLYWTIKISDNIEWLATELMRLQEYDFVKPIVYMTRSQPRNKSDRLGFDVDGGNRTSSSDGSQREVEIEETGVGGTEDGSKAEEKIKENIVSTTNMDEIESEFSHVEFRRSRPHIPQLLHDDIQECDPSDNICVMSCAHNAMCDDVRKTVSFEVGEPRSGRIDLVELLQTW</sequence>
<dbReference type="eggNOG" id="KOG0039">
    <property type="taxonomic scope" value="Eukaryota"/>
</dbReference>
<dbReference type="Pfam" id="PF08030">
    <property type="entry name" value="NAD_binding_6"/>
    <property type="match status" value="1"/>
</dbReference>
<dbReference type="InterPro" id="IPR013130">
    <property type="entry name" value="Fe3_Rdtase_TM_dom"/>
</dbReference>
<comment type="caution">
    <text evidence="20">The sequence shown here is derived from an EMBL/GenBank/DDBJ whole genome shotgun (WGS) entry which is preliminary data.</text>
</comment>
<accession>A0A1Q3A363</accession>
<evidence type="ECO:0000256" key="16">
    <source>
        <dbReference type="SAM" id="Phobius"/>
    </source>
</evidence>
<dbReference type="InterPro" id="IPR013121">
    <property type="entry name" value="Fe_red_NAD-bd_6"/>
</dbReference>
<protein>
    <recommendedName>
        <fullName evidence="22">FAD-binding FR-type domain-containing protein</fullName>
    </recommendedName>
</protein>
<keyword evidence="7" id="KW-0274">FAD</keyword>
<evidence type="ECO:0000259" key="17">
    <source>
        <dbReference type="Pfam" id="PF01794"/>
    </source>
</evidence>
<evidence type="ECO:0000256" key="10">
    <source>
        <dbReference type="ARBA" id="ARBA00022989"/>
    </source>
</evidence>
<feature type="region of interest" description="Disordered" evidence="15">
    <location>
        <begin position="17"/>
        <end position="47"/>
    </location>
</feature>
<keyword evidence="11" id="KW-0560">Oxidoreductase</keyword>
<feature type="domain" description="Ferric reductase NAD binding" evidence="19">
    <location>
        <begin position="434"/>
        <end position="620"/>
    </location>
</feature>
<keyword evidence="12" id="KW-0408">Iron</keyword>
<dbReference type="InterPro" id="IPR039261">
    <property type="entry name" value="FNR_nucleotide-bd"/>
</dbReference>
<keyword evidence="8" id="KW-0521">NADP</keyword>
<dbReference type="GO" id="GO:0015677">
    <property type="term" value="P:copper ion import"/>
    <property type="evidence" value="ECO:0007669"/>
    <property type="project" value="TreeGrafter"/>
</dbReference>
<reference evidence="20 21" key="1">
    <citation type="submission" date="2016-08" db="EMBL/GenBank/DDBJ databases">
        <title>Draft genome sequence of allopolyploid Zygosaccharomyces rouxii.</title>
        <authorList>
            <person name="Watanabe J."/>
            <person name="Uehara K."/>
            <person name="Mogi Y."/>
            <person name="Tsukioka Y."/>
        </authorList>
    </citation>
    <scope>NUCLEOTIDE SEQUENCE [LARGE SCALE GENOMIC DNA]</scope>
    <source>
        <strain evidence="20 21">NBRC 110957</strain>
    </source>
</reference>
<evidence type="ECO:0000256" key="12">
    <source>
        <dbReference type="ARBA" id="ARBA00023004"/>
    </source>
</evidence>
<keyword evidence="3" id="KW-0813">Transport</keyword>
<evidence type="ECO:0000256" key="8">
    <source>
        <dbReference type="ARBA" id="ARBA00022857"/>
    </source>
</evidence>
<dbReference type="OrthoDB" id="4494341at2759"/>
<feature type="region of interest" description="Disordered" evidence="15">
    <location>
        <begin position="513"/>
        <end position="551"/>
    </location>
</feature>
<evidence type="ECO:0000256" key="6">
    <source>
        <dbReference type="ARBA" id="ARBA00022692"/>
    </source>
</evidence>
<keyword evidence="10 16" id="KW-1133">Transmembrane helix</keyword>
<keyword evidence="13" id="KW-0406">Ion transport</keyword>
<evidence type="ECO:0000256" key="9">
    <source>
        <dbReference type="ARBA" id="ARBA00022982"/>
    </source>
</evidence>
<evidence type="ECO:0000256" key="14">
    <source>
        <dbReference type="ARBA" id="ARBA00023136"/>
    </source>
</evidence>
<evidence type="ECO:0000256" key="4">
    <source>
        <dbReference type="ARBA" id="ARBA00022617"/>
    </source>
</evidence>
<feature type="transmembrane region" description="Helical" evidence="16">
    <location>
        <begin position="220"/>
        <end position="238"/>
    </location>
</feature>
<proteinExistence type="predicted"/>
<dbReference type="Pfam" id="PF08022">
    <property type="entry name" value="FAD_binding_8"/>
    <property type="match status" value="1"/>
</dbReference>
<dbReference type="InterPro" id="IPR013112">
    <property type="entry name" value="FAD-bd_8"/>
</dbReference>
<evidence type="ECO:0008006" key="22">
    <source>
        <dbReference type="Google" id="ProtNLM"/>
    </source>
</evidence>
<feature type="domain" description="Ferric oxidoreductase" evidence="17">
    <location>
        <begin position="183"/>
        <end position="294"/>
    </location>
</feature>
<dbReference type="CDD" id="cd06186">
    <property type="entry name" value="NOX_Duox_like_FAD_NADP"/>
    <property type="match status" value="1"/>
</dbReference>
<evidence type="ECO:0000256" key="5">
    <source>
        <dbReference type="ARBA" id="ARBA00022630"/>
    </source>
</evidence>
<dbReference type="Pfam" id="PF01794">
    <property type="entry name" value="Ferric_reduct"/>
    <property type="match status" value="1"/>
</dbReference>
<comment type="cofactor">
    <cofactor evidence="1">
        <name>FAD</name>
        <dbReference type="ChEBI" id="CHEBI:57692"/>
    </cofactor>
</comment>
<dbReference type="GO" id="GO:0006826">
    <property type="term" value="P:iron ion transport"/>
    <property type="evidence" value="ECO:0007669"/>
    <property type="project" value="TreeGrafter"/>
</dbReference>
<keyword evidence="14 16" id="KW-0472">Membrane</keyword>
<keyword evidence="5" id="KW-0285">Flavoprotein</keyword>
<feature type="transmembrane region" description="Helical" evidence="16">
    <location>
        <begin position="58"/>
        <end position="78"/>
    </location>
</feature>
<evidence type="ECO:0000256" key="1">
    <source>
        <dbReference type="ARBA" id="ARBA00001974"/>
    </source>
</evidence>
<dbReference type="GO" id="GO:0000293">
    <property type="term" value="F:ferric-chelate reductase activity"/>
    <property type="evidence" value="ECO:0007669"/>
    <property type="project" value="UniProtKB-ARBA"/>
</dbReference>